<dbReference type="Proteomes" id="UP000198888">
    <property type="component" value="Unassembled WGS sequence"/>
</dbReference>
<accession>A0A2H4Q3N3</accession>
<evidence type="ECO:0000256" key="1">
    <source>
        <dbReference type="SAM" id="MobiDB-lite"/>
    </source>
</evidence>
<gene>
    <name evidence="2" type="ORF">SAMN05444271_11640</name>
</gene>
<organism evidence="2 3">
    <name type="scientific">Halohasta litchfieldiae</name>
    <dbReference type="NCBI Taxonomy" id="1073996"/>
    <lineage>
        <taxon>Archaea</taxon>
        <taxon>Methanobacteriati</taxon>
        <taxon>Methanobacteriota</taxon>
        <taxon>Stenosarchaea group</taxon>
        <taxon>Halobacteria</taxon>
        <taxon>Halobacteriales</taxon>
        <taxon>Haloferacaceae</taxon>
        <taxon>Halohasta</taxon>
    </lineage>
</organism>
<feature type="compositionally biased region" description="Low complexity" evidence="1">
    <location>
        <begin position="364"/>
        <end position="385"/>
    </location>
</feature>
<name>A0A1H6VML5_9EURY</name>
<evidence type="ECO:0000313" key="3">
    <source>
        <dbReference type="Proteomes" id="UP000198888"/>
    </source>
</evidence>
<dbReference type="AlphaFoldDB" id="A0A1H6VML5"/>
<sequence>MSQPPTLDDRSQEELLAEFTERADQYVDGWESSSEDMASVLLRVGSEFGTDLIGQLNRLPTKQRAAFLDTLGAESQPPQAARLPLSVSVSTDLDRNVPVPGGTQVVAESSDGETEPFEIPQGRGFEATPASLTESYAVDPTTDRLLSHEPLTDGDSQQLFAGENRQQHAIYLGDSSLLRVDPGSVIEIEFQGSVDASALDKGCVWEYYGGDDEGTEGWHSVPAGDAGSGIGTDDGLSYPVDQQSTPTPSTDEEHSVRLQLPAELVETTVGGIESRWIRCRLDEPASACFTTEIESVRATVGQSTETDRLTPDAAFANDVPLDLDGDGEIRPFGRQPQPSSTLYLAASEALTKLGGLVTLTFEPSTDTASESASTTDGSDDASTGTQSPTDVDFGALSGPPEVSWEYWNGTGWAGLAVRSDDTNNLQAAGDVQFTVPDDIAETAVSGHEARWIRGRLVGGSYGQPAVGLPDHDTDTAQLPASPQYGSISLQYEHTDSPFAHVVTENNGMCEPVAEAGGYRPFKRLPDAHQTLYLGFDATLRNGPIPLFAALAETTHPQGFDPGVQWEYCTDPETDSWSRLPVDDGTSGVTERGIVSLQLPESTTSHERFGTHCHWLRAVVTEDSFVADEGTNSQPTQPAVDSPAEPTAQPPVVEGLYLNTQWADNARTVEDETLGTSDGSANQAFTCAHGPLLDCEVWVDEADSLSTAERADLRKTTDRVEIVTDDHGNIESFWVRWTPVAEFVGVGGENRIYRCDRSAGTIRFGDGNSGRIPPRGNPVRVTYTTGGGEGGNVEAGAVTHLKTPISLVESVDNPFPADGGAGGESMDAVASRVAGEIRTRGKAVTAADFEQVAATAVRKLAAVECKPQLGSDGDRSPGITLLIVPDTDHERPRPSTELEGRVQHAVSEAAPARLTDGERSQITVRGPSYTPVSVDATVQSTGVTSISGLKTEIESTLAAHLHPITGGSEGTGWEFGEPPTADSLASLLNSVPGVDTVTELSTTVQIGDDTVQLRRGLSSMQLPVDGLVCTGSHEISVQVGDER</sequence>
<feature type="region of interest" description="Disordered" evidence="1">
    <location>
        <begin position="216"/>
        <end position="255"/>
    </location>
</feature>
<feature type="region of interest" description="Disordered" evidence="1">
    <location>
        <begin position="627"/>
        <end position="646"/>
    </location>
</feature>
<proteinExistence type="predicted"/>
<feature type="compositionally biased region" description="Polar residues" evidence="1">
    <location>
        <begin position="240"/>
        <end position="249"/>
    </location>
</feature>
<dbReference type="STRING" id="1073996.SAMN05444271_11640"/>
<evidence type="ECO:0000313" key="2">
    <source>
        <dbReference type="EMBL" id="SEJ01522.1"/>
    </source>
</evidence>
<feature type="compositionally biased region" description="Polar residues" evidence="1">
    <location>
        <begin position="629"/>
        <end position="638"/>
    </location>
</feature>
<accession>A0A1H6VML5</accession>
<keyword evidence="3" id="KW-1185">Reference proteome</keyword>
<dbReference type="EMBL" id="FNYR01000016">
    <property type="protein sequence ID" value="SEJ01522.1"/>
    <property type="molecule type" value="Genomic_DNA"/>
</dbReference>
<protein>
    <submittedName>
        <fullName evidence="2">Putative baseplate assembly protein</fullName>
    </submittedName>
</protein>
<reference evidence="2 3" key="1">
    <citation type="submission" date="2016-10" db="EMBL/GenBank/DDBJ databases">
        <authorList>
            <person name="de Groot N.N."/>
        </authorList>
    </citation>
    <scope>NUCLEOTIDE SEQUENCE [LARGE SCALE GENOMIC DNA]</scope>
    <source>
        <strain evidence="2 3">DSM 22187</strain>
    </source>
</reference>
<dbReference type="KEGG" id="hae:halTADL_2221"/>
<dbReference type="RefSeq" id="WP_089672928.1">
    <property type="nucleotide sequence ID" value="NZ_CP024845.1"/>
</dbReference>
<dbReference type="OrthoDB" id="148404at2157"/>
<feature type="region of interest" description="Disordered" evidence="1">
    <location>
        <begin position="364"/>
        <end position="397"/>
    </location>
</feature>
<dbReference type="GeneID" id="35003004"/>